<dbReference type="eggNOG" id="COG2020">
    <property type="taxonomic scope" value="Bacteria"/>
</dbReference>
<proteinExistence type="predicted"/>
<evidence type="ECO:0000313" key="2">
    <source>
        <dbReference type="Proteomes" id="UP000001740"/>
    </source>
</evidence>
<sequence>MALVVYLLYIDRVQIRLEEEALQERFGAAYQTYCQRVRRWL</sequence>
<evidence type="ECO:0000313" key="1">
    <source>
        <dbReference type="EMBL" id="ACD61010.1"/>
    </source>
</evidence>
<name>A0A0K0GPX3_XANOP</name>
<dbReference type="HOGENOM" id="CLU_3278797_0_0_6"/>
<dbReference type="KEGG" id="xop:PXO_02655"/>
<dbReference type="EMBL" id="CP000967">
    <property type="protein sequence ID" value="ACD61010.1"/>
    <property type="molecule type" value="Genomic_DNA"/>
</dbReference>
<reference evidence="1 2" key="1">
    <citation type="journal article" date="2008" name="BMC Genomics">
        <title>Genome sequence and rapid evolution of the rice pathogen Xanthomonas oryzae pv. oryzae PXO99A.</title>
        <authorList>
            <person name="Salzberg S.L."/>
            <person name="Sommer D.D."/>
            <person name="Schatz M.C."/>
            <person name="Phillippy A.M."/>
            <person name="Rabinowicz P.D."/>
            <person name="Tsuge S."/>
            <person name="Furutani A."/>
            <person name="Ochiai H."/>
            <person name="Delcher A.L."/>
            <person name="Kelley D."/>
            <person name="Madupu R."/>
            <person name="Puiu D."/>
            <person name="Radune D."/>
            <person name="Shumway M."/>
            <person name="Trapnell C."/>
            <person name="Aparna G."/>
            <person name="Jha G."/>
            <person name="Pandey A."/>
            <person name="Patil P.B."/>
            <person name="Ishihara H."/>
            <person name="Meyer D.F."/>
            <person name="Szurek B."/>
            <person name="Verdier V."/>
            <person name="Koebnik R."/>
            <person name="Dow J.M."/>
            <person name="Ryan R.P."/>
            <person name="Hirata H."/>
            <person name="Tsuyumu S."/>
            <person name="Won Lee S."/>
            <person name="Seo Y.S."/>
            <person name="Sriariyanum M."/>
            <person name="Ronald P.C."/>
            <person name="Sonti R.V."/>
            <person name="Van Sluys M.A."/>
            <person name="Leach J.E."/>
            <person name="White F.F."/>
            <person name="Bogdanove A.J."/>
        </authorList>
    </citation>
    <scope>NUCLEOTIDE SEQUENCE [LARGE SCALE GENOMIC DNA]</scope>
    <source>
        <strain evidence="1 2">PXO99A</strain>
    </source>
</reference>
<dbReference type="Gene3D" id="1.20.120.1630">
    <property type="match status" value="1"/>
</dbReference>
<dbReference type="AlphaFoldDB" id="A0A0K0GPX3"/>
<gene>
    <name evidence="1" type="ordered locus">PXO_02655</name>
</gene>
<evidence type="ECO:0008006" key="3">
    <source>
        <dbReference type="Google" id="ProtNLM"/>
    </source>
</evidence>
<accession>A0A0K0GPX3</accession>
<protein>
    <recommendedName>
        <fullName evidence="3">Isoprenylcysteine carboxylmethyltransferase family protein</fullName>
    </recommendedName>
</protein>
<organism evidence="1 2">
    <name type="scientific">Xanthomonas oryzae pv. oryzae (strain PXO99A)</name>
    <dbReference type="NCBI Taxonomy" id="360094"/>
    <lineage>
        <taxon>Bacteria</taxon>
        <taxon>Pseudomonadati</taxon>
        <taxon>Pseudomonadota</taxon>
        <taxon>Gammaproteobacteria</taxon>
        <taxon>Lysobacterales</taxon>
        <taxon>Lysobacteraceae</taxon>
        <taxon>Xanthomonas</taxon>
    </lineage>
</organism>
<dbReference type="Proteomes" id="UP000001740">
    <property type="component" value="Chromosome"/>
</dbReference>